<feature type="region of interest" description="Disordered" evidence="1">
    <location>
        <begin position="180"/>
        <end position="200"/>
    </location>
</feature>
<dbReference type="EMBL" id="CCAE010000002">
    <property type="protein sequence ID" value="CDN86133.1"/>
    <property type="molecule type" value="Genomic_DNA"/>
</dbReference>
<name>A0A1L1PDL8_HYDIT</name>
<sequence length="235" mass="25561">MLNQKTAHSWGRRLGSLSRDGHLRFAGKADAHSPCEGRVSTSRATPSVAQTKAGVPKDIWLATATLRRLTLNRLKKARRAKAATFLRGTGRGTEREPLIWKATCQWLEAQTADIAPIAVAASYLHTLRLCSQPGTTTFLRGTSSKFLRGTEKGTKGEPQKRQTAVRVEIYNSGATSRAAPASFLRGTGRAPKRNSASDRQRRANSCAPCCSFTRPVIYPLSRAASKLLRGTEKGT</sequence>
<dbReference type="AlphaFoldDB" id="A0A1L1PDL8"/>
<accession>A0A1L1PDL8</accession>
<organism evidence="2 3">
    <name type="scientific">Hydrogenophaga intermedia</name>
    <dbReference type="NCBI Taxonomy" id="65786"/>
    <lineage>
        <taxon>Bacteria</taxon>
        <taxon>Pseudomonadati</taxon>
        <taxon>Pseudomonadota</taxon>
        <taxon>Betaproteobacteria</taxon>
        <taxon>Burkholderiales</taxon>
        <taxon>Comamonadaceae</taxon>
        <taxon>Hydrogenophaga</taxon>
    </lineage>
</organism>
<proteinExistence type="predicted"/>
<reference evidence="3" key="2">
    <citation type="submission" date="2014-11" db="EMBL/GenBank/DDBJ databases">
        <title>Draft genome sequence of Hydrogenophaga intermedia S1.</title>
        <authorList>
            <person name="Gan H.M."/>
            <person name="Chew T.H."/>
            <person name="Stolz A."/>
        </authorList>
    </citation>
    <scope>NUCLEOTIDE SEQUENCE [LARGE SCALE GENOMIC DNA]</scope>
    <source>
        <strain evidence="3">S1</strain>
    </source>
</reference>
<reference evidence="3" key="1">
    <citation type="submission" date="2014-02" db="EMBL/GenBank/DDBJ databases">
        <authorList>
            <person name="Gan H."/>
        </authorList>
    </citation>
    <scope>NUCLEOTIDE SEQUENCE [LARGE SCALE GENOMIC DNA]</scope>
    <source>
        <strain evidence="3">S1</strain>
    </source>
</reference>
<protein>
    <submittedName>
        <fullName evidence="2">Uncharacterized protein</fullName>
    </submittedName>
</protein>
<evidence type="ECO:0000313" key="2">
    <source>
        <dbReference type="EMBL" id="CDN86133.1"/>
    </source>
</evidence>
<keyword evidence="3" id="KW-1185">Reference proteome</keyword>
<evidence type="ECO:0000256" key="1">
    <source>
        <dbReference type="SAM" id="MobiDB-lite"/>
    </source>
</evidence>
<evidence type="ECO:0000313" key="3">
    <source>
        <dbReference type="Proteomes" id="UP000028878"/>
    </source>
</evidence>
<dbReference type="Proteomes" id="UP000028878">
    <property type="component" value="Unassembled WGS sequence"/>
</dbReference>
<gene>
    <name evidence="2" type="ORF">BN948_00533</name>
</gene>